<dbReference type="GO" id="GO:0005829">
    <property type="term" value="C:cytosol"/>
    <property type="evidence" value="ECO:0007669"/>
    <property type="project" value="TreeGrafter"/>
</dbReference>
<reference evidence="1 2" key="1">
    <citation type="submission" date="2019-05" db="EMBL/GenBank/DDBJ databases">
        <title>Chryseobacterium sp. isolated from King George Island, maritime Antarctica.</title>
        <authorList>
            <person name="Peng X."/>
        </authorList>
    </citation>
    <scope>NUCLEOTIDE SEQUENCE [LARGE SCALE GENOMIC DNA]</scope>
    <source>
        <strain evidence="1 2">7-3A</strain>
    </source>
</reference>
<gene>
    <name evidence="1" type="ORF">Q73A0000_09085</name>
</gene>
<dbReference type="EMBL" id="CP040442">
    <property type="protein sequence ID" value="QOW10511.1"/>
    <property type="molecule type" value="Genomic_DNA"/>
</dbReference>
<dbReference type="PROSITE" id="PS51197">
    <property type="entry name" value="HTH_RRF2_2"/>
    <property type="match status" value="1"/>
</dbReference>
<name>A0A7M2Y8N9_9FLAO</name>
<dbReference type="RefSeq" id="WP_193810676.1">
    <property type="nucleotide sequence ID" value="NZ_CP040442.1"/>
</dbReference>
<dbReference type="KEGG" id="kfa:Q73A0000_09085"/>
<dbReference type="Proteomes" id="UP000594195">
    <property type="component" value="Chromosome"/>
</dbReference>
<dbReference type="SUPFAM" id="SSF46785">
    <property type="entry name" value="Winged helix' DNA-binding domain"/>
    <property type="match status" value="1"/>
</dbReference>
<evidence type="ECO:0000313" key="1">
    <source>
        <dbReference type="EMBL" id="QOW10511.1"/>
    </source>
</evidence>
<dbReference type="GO" id="GO:0003700">
    <property type="term" value="F:DNA-binding transcription factor activity"/>
    <property type="evidence" value="ECO:0007669"/>
    <property type="project" value="TreeGrafter"/>
</dbReference>
<evidence type="ECO:0000313" key="2">
    <source>
        <dbReference type="Proteomes" id="UP000594195"/>
    </source>
</evidence>
<dbReference type="AlphaFoldDB" id="A0A7M2Y8N9"/>
<dbReference type="PANTHER" id="PTHR33221">
    <property type="entry name" value="WINGED HELIX-TURN-HELIX TRANSCRIPTIONAL REGULATOR, RRF2 FAMILY"/>
    <property type="match status" value="1"/>
</dbReference>
<dbReference type="Pfam" id="PF02082">
    <property type="entry name" value="Rrf2"/>
    <property type="match status" value="1"/>
</dbReference>
<dbReference type="PANTHER" id="PTHR33221:SF15">
    <property type="entry name" value="HTH-TYPE TRANSCRIPTIONAL REGULATOR YWGB-RELATED"/>
    <property type="match status" value="1"/>
</dbReference>
<dbReference type="InterPro" id="IPR000944">
    <property type="entry name" value="Tscrpt_reg_Rrf2"/>
</dbReference>
<dbReference type="Gene3D" id="1.10.10.10">
    <property type="entry name" value="Winged helix-like DNA-binding domain superfamily/Winged helix DNA-binding domain"/>
    <property type="match status" value="1"/>
</dbReference>
<organism evidence="1 2">
    <name type="scientific">Kaistella flava</name>
    <name type="common">ex Peng et al. 2021</name>
    <dbReference type="NCBI Taxonomy" id="2038776"/>
    <lineage>
        <taxon>Bacteria</taxon>
        <taxon>Pseudomonadati</taxon>
        <taxon>Bacteroidota</taxon>
        <taxon>Flavobacteriia</taxon>
        <taxon>Flavobacteriales</taxon>
        <taxon>Weeksellaceae</taxon>
        <taxon>Chryseobacterium group</taxon>
        <taxon>Kaistella</taxon>
    </lineage>
</organism>
<sequence>MFSKSCEYGIRAAIYIAKHSIKNHKVSLKEVAKHTDSPPAFMAKILQKLTKTEVLSSLKGPTGGFFIAVADLEKVSLLTIVLAIDGDGIFENCTLGLRRCDGQKPCPMHVNFIKIREEMRYTLGSTSLKSLAEEVSDGVTFLKR</sequence>
<dbReference type="InterPro" id="IPR036388">
    <property type="entry name" value="WH-like_DNA-bd_sf"/>
</dbReference>
<accession>A0A7M2Y8N9</accession>
<keyword evidence="2" id="KW-1185">Reference proteome</keyword>
<dbReference type="InterPro" id="IPR036390">
    <property type="entry name" value="WH_DNA-bd_sf"/>
</dbReference>
<dbReference type="NCBIfam" id="TIGR00738">
    <property type="entry name" value="rrf2_super"/>
    <property type="match status" value="1"/>
</dbReference>
<protein>
    <submittedName>
        <fullName evidence="1">Rrf2 family transcriptional regulator</fullName>
    </submittedName>
</protein>
<proteinExistence type="predicted"/>